<sequence>MNLKMRRNYSLLFFALLAISMVTLSACNHMSLEDRAEKDAKNFTERYCPTPVQNMQRTDSVVFDRSNHTFIYYYRLNGAADNAQAVAKVRDKIKNALLTDLKNNTATKVYKDQGYNFRYVLRSEKTKEILYEVELTPKNYK</sequence>
<dbReference type="PROSITE" id="PS51257">
    <property type="entry name" value="PROKAR_LIPOPROTEIN"/>
    <property type="match status" value="1"/>
</dbReference>
<accession>D1PYB2</accession>
<name>D1PYB2_9BACT</name>
<dbReference type="AlphaFoldDB" id="D1PYB2"/>
<keyword evidence="1" id="KW-0732">Signal</keyword>
<dbReference type="EMBL" id="ACKS01000077">
    <property type="protein sequence ID" value="EFA43577.1"/>
    <property type="molecule type" value="Genomic_DNA"/>
</dbReference>
<evidence type="ECO:0000313" key="3">
    <source>
        <dbReference type="Proteomes" id="UP000003160"/>
    </source>
</evidence>
<comment type="caution">
    <text evidence="2">The sequence shown here is derived from an EMBL/GenBank/DDBJ whole genome shotgun (WGS) entry which is preliminary data.</text>
</comment>
<protein>
    <recommendedName>
        <fullName evidence="4">Lipoprotein</fullName>
    </recommendedName>
</protein>
<organism evidence="2 3">
    <name type="scientific">Hallella bergensis DSM 17361</name>
    <dbReference type="NCBI Taxonomy" id="585502"/>
    <lineage>
        <taxon>Bacteria</taxon>
        <taxon>Pseudomonadati</taxon>
        <taxon>Bacteroidota</taxon>
        <taxon>Bacteroidia</taxon>
        <taxon>Bacteroidales</taxon>
        <taxon>Prevotellaceae</taxon>
        <taxon>Hallella</taxon>
    </lineage>
</organism>
<feature type="signal peptide" evidence="1">
    <location>
        <begin position="1"/>
        <end position="26"/>
    </location>
</feature>
<gene>
    <name evidence="2" type="ORF">HMPREF0645_1947</name>
</gene>
<proteinExistence type="predicted"/>
<evidence type="ECO:0000256" key="1">
    <source>
        <dbReference type="SAM" id="SignalP"/>
    </source>
</evidence>
<feature type="chain" id="PRO_5003026757" description="Lipoprotein" evidence="1">
    <location>
        <begin position="27"/>
        <end position="141"/>
    </location>
</feature>
<reference evidence="2 3" key="1">
    <citation type="submission" date="2009-10" db="EMBL/GenBank/DDBJ databases">
        <authorList>
            <person name="Qin X."/>
            <person name="Bachman B."/>
            <person name="Battles P."/>
            <person name="Bell A."/>
            <person name="Bess C."/>
            <person name="Bickham C."/>
            <person name="Chaboub L."/>
            <person name="Chen D."/>
            <person name="Coyle M."/>
            <person name="Deiros D.R."/>
            <person name="Dinh H."/>
            <person name="Forbes L."/>
            <person name="Fowler G."/>
            <person name="Francisco L."/>
            <person name="Fu Q."/>
            <person name="Gubbala S."/>
            <person name="Hale W."/>
            <person name="Han Y."/>
            <person name="Hemphill L."/>
            <person name="Highlander S.K."/>
            <person name="Hirani K."/>
            <person name="Hogues M."/>
            <person name="Jackson L."/>
            <person name="Jakkamsetti A."/>
            <person name="Javaid M."/>
            <person name="Jiang H."/>
            <person name="Korchina V."/>
            <person name="Kovar C."/>
            <person name="Lara F."/>
            <person name="Lee S."/>
            <person name="Mata R."/>
            <person name="Mathew T."/>
            <person name="Moen C."/>
            <person name="Morales K."/>
            <person name="Munidasa M."/>
            <person name="Nazareth L."/>
            <person name="Ngo R."/>
            <person name="Nguyen L."/>
            <person name="Okwuonu G."/>
            <person name="Ongeri F."/>
            <person name="Patil S."/>
            <person name="Petrosino J."/>
            <person name="Pham C."/>
            <person name="Pham P."/>
            <person name="Pu L.-L."/>
            <person name="Puazo M."/>
            <person name="Raj R."/>
            <person name="Reid J."/>
            <person name="Rouhana J."/>
            <person name="Saada N."/>
            <person name="Shang Y."/>
            <person name="Simmons D."/>
            <person name="Thornton R."/>
            <person name="Warren J."/>
            <person name="Weissenberger G."/>
            <person name="Zhang J."/>
            <person name="Zhang L."/>
            <person name="Zhou C."/>
            <person name="Zhu D."/>
            <person name="Muzny D."/>
            <person name="Worley K."/>
            <person name="Gibbs R."/>
        </authorList>
    </citation>
    <scope>NUCLEOTIDE SEQUENCE [LARGE SCALE GENOMIC DNA]</scope>
    <source>
        <strain evidence="2 3">DSM 17361</strain>
    </source>
</reference>
<keyword evidence="3" id="KW-1185">Reference proteome</keyword>
<dbReference type="Proteomes" id="UP000003160">
    <property type="component" value="Unassembled WGS sequence"/>
</dbReference>
<evidence type="ECO:0000313" key="2">
    <source>
        <dbReference type="EMBL" id="EFA43577.1"/>
    </source>
</evidence>
<dbReference type="eggNOG" id="ENOG50338V0">
    <property type="taxonomic scope" value="Bacteria"/>
</dbReference>
<dbReference type="HOGENOM" id="CLU_128185_0_0_10"/>
<evidence type="ECO:0008006" key="4">
    <source>
        <dbReference type="Google" id="ProtNLM"/>
    </source>
</evidence>